<feature type="transmembrane region" description="Helical" evidence="1">
    <location>
        <begin position="98"/>
        <end position="118"/>
    </location>
</feature>
<feature type="transmembrane region" description="Helical" evidence="1">
    <location>
        <begin position="139"/>
        <end position="163"/>
    </location>
</feature>
<sequence>MAFLVGFVAATAAWEAARLRRGGIWDAPHTRSKWAITIIAVTPSIILGAVFLLGSVVFAAVYGQAGLPEIRIVVVGFVAICAWSLVGFLAGLRLPMSVALPGMLLAPFLWFAFVPALPTEWLRQLSGMYRDCCRIGADIAPAALLAGLIMNVTIIVVALYAIGALRMRWSRIVATAMLVTGVMVSSAFAWNVGPIPEVARDRSALKCSMVGATELCLWSEHDGPTQVFRTTLTAVIVALTREDLPIPGRWSEELASPSSVGTLTLDLWKSDPDSVRWSIAQGLAPWPACAFEAAVAPLSGSSIDVLRGWWFTAMGGSEAMLQENLGWLIADPSASGGIPIKDLYSTLSAVSIATRNAWLERLSALVAKCQSPDDYSIQ</sequence>
<feature type="transmembrane region" description="Helical" evidence="1">
    <location>
        <begin position="72"/>
        <end position="92"/>
    </location>
</feature>
<feature type="transmembrane region" description="Helical" evidence="1">
    <location>
        <begin position="169"/>
        <end position="192"/>
    </location>
</feature>
<organism evidence="2">
    <name type="scientific">freshwater metagenome</name>
    <dbReference type="NCBI Taxonomy" id="449393"/>
    <lineage>
        <taxon>unclassified sequences</taxon>
        <taxon>metagenomes</taxon>
        <taxon>ecological metagenomes</taxon>
    </lineage>
</organism>
<feature type="transmembrane region" description="Helical" evidence="1">
    <location>
        <begin position="34"/>
        <end position="60"/>
    </location>
</feature>
<proteinExistence type="predicted"/>
<keyword evidence="1" id="KW-1133">Transmembrane helix</keyword>
<accession>A0A6J7HZI0</accession>
<keyword evidence="1" id="KW-0812">Transmembrane</keyword>
<evidence type="ECO:0000256" key="1">
    <source>
        <dbReference type="SAM" id="Phobius"/>
    </source>
</evidence>
<dbReference type="AlphaFoldDB" id="A0A6J7HZI0"/>
<keyword evidence="1" id="KW-0472">Membrane</keyword>
<gene>
    <name evidence="2" type="ORF">UFOPK3614_01014</name>
</gene>
<reference evidence="2" key="1">
    <citation type="submission" date="2020-05" db="EMBL/GenBank/DDBJ databases">
        <authorList>
            <person name="Chiriac C."/>
            <person name="Salcher M."/>
            <person name="Ghai R."/>
            <person name="Kavagutti S V."/>
        </authorList>
    </citation>
    <scope>NUCLEOTIDE SEQUENCE</scope>
</reference>
<protein>
    <submittedName>
        <fullName evidence="2">Unannotated protein</fullName>
    </submittedName>
</protein>
<dbReference type="EMBL" id="CAFBMS010000071">
    <property type="protein sequence ID" value="CAB4923873.1"/>
    <property type="molecule type" value="Genomic_DNA"/>
</dbReference>
<name>A0A6J7HZI0_9ZZZZ</name>
<evidence type="ECO:0000313" key="2">
    <source>
        <dbReference type="EMBL" id="CAB4923873.1"/>
    </source>
</evidence>